<feature type="transmembrane region" description="Helical" evidence="7">
    <location>
        <begin position="324"/>
        <end position="345"/>
    </location>
</feature>
<keyword evidence="6 7" id="KW-0472">Membrane</keyword>
<gene>
    <name evidence="8" type="ORF">SY1_19260</name>
</gene>
<dbReference type="AlphaFoldDB" id="A0AB94IYJ4"/>
<dbReference type="Pfam" id="PF01554">
    <property type="entry name" value="MatE"/>
    <property type="match status" value="2"/>
</dbReference>
<evidence type="ECO:0000256" key="3">
    <source>
        <dbReference type="ARBA" id="ARBA00022475"/>
    </source>
</evidence>
<feature type="transmembrane region" description="Helical" evidence="7">
    <location>
        <begin position="292"/>
        <end position="312"/>
    </location>
</feature>
<dbReference type="CDD" id="cd13138">
    <property type="entry name" value="MATE_yoeA_like"/>
    <property type="match status" value="1"/>
</dbReference>
<dbReference type="InterPro" id="IPR052031">
    <property type="entry name" value="Membrane_Transporter-Flippase"/>
</dbReference>
<proteinExistence type="predicted"/>
<evidence type="ECO:0000256" key="2">
    <source>
        <dbReference type="ARBA" id="ARBA00022448"/>
    </source>
</evidence>
<dbReference type="PANTHER" id="PTHR43549:SF3">
    <property type="entry name" value="MULTIDRUG RESISTANCE PROTEIN YPNP-RELATED"/>
    <property type="match status" value="1"/>
</dbReference>
<feature type="transmembrane region" description="Helical" evidence="7">
    <location>
        <begin position="247"/>
        <end position="272"/>
    </location>
</feature>
<comment type="subcellular location">
    <subcellularLocation>
        <location evidence="1">Cell membrane</location>
        <topology evidence="1">Multi-pass membrane protein</topology>
    </subcellularLocation>
</comment>
<dbReference type="Proteomes" id="UP000008957">
    <property type="component" value="Chromosome"/>
</dbReference>
<dbReference type="GO" id="GO:0005886">
    <property type="term" value="C:plasma membrane"/>
    <property type="evidence" value="ECO:0007669"/>
    <property type="project" value="UniProtKB-SubCell"/>
</dbReference>
<feature type="transmembrane region" description="Helical" evidence="7">
    <location>
        <begin position="424"/>
        <end position="445"/>
    </location>
</feature>
<protein>
    <submittedName>
        <fullName evidence="8">Efflux protein, MATE family</fullName>
    </submittedName>
</protein>
<keyword evidence="9" id="KW-1185">Reference proteome</keyword>
<feature type="transmembrane region" description="Helical" evidence="7">
    <location>
        <begin position="357"/>
        <end position="377"/>
    </location>
</feature>
<reference evidence="8 9" key="2">
    <citation type="submission" date="2010-03" db="EMBL/GenBank/DDBJ databases">
        <authorList>
            <person name="Pajon A."/>
        </authorList>
    </citation>
    <scope>NUCLEOTIDE SEQUENCE [LARGE SCALE GENOMIC DNA]</scope>
    <source>
        <strain evidence="8 9">SGP1</strain>
    </source>
</reference>
<dbReference type="PIRSF" id="PIRSF006603">
    <property type="entry name" value="DinF"/>
    <property type="match status" value="1"/>
</dbReference>
<dbReference type="NCBIfam" id="TIGR00797">
    <property type="entry name" value="matE"/>
    <property type="match status" value="1"/>
</dbReference>
<organism evidence="8 9">
    <name type="scientific">Fretibacterium fastidiosum</name>
    <dbReference type="NCBI Taxonomy" id="651822"/>
    <lineage>
        <taxon>Bacteria</taxon>
        <taxon>Thermotogati</taxon>
        <taxon>Synergistota</taxon>
        <taxon>Synergistia</taxon>
        <taxon>Synergistales</taxon>
        <taxon>Aminobacteriaceae</taxon>
        <taxon>Fretibacterium</taxon>
    </lineage>
</organism>
<keyword evidence="2" id="KW-0813">Transport</keyword>
<evidence type="ECO:0000256" key="4">
    <source>
        <dbReference type="ARBA" id="ARBA00022692"/>
    </source>
</evidence>
<evidence type="ECO:0000256" key="1">
    <source>
        <dbReference type="ARBA" id="ARBA00004651"/>
    </source>
</evidence>
<feature type="transmembrane region" description="Helical" evidence="7">
    <location>
        <begin position="176"/>
        <end position="197"/>
    </location>
</feature>
<name>A0AB94IYJ4_9BACT</name>
<evidence type="ECO:0000256" key="5">
    <source>
        <dbReference type="ARBA" id="ARBA00022989"/>
    </source>
</evidence>
<feature type="transmembrane region" description="Helical" evidence="7">
    <location>
        <begin position="103"/>
        <end position="124"/>
    </location>
</feature>
<dbReference type="InterPro" id="IPR048279">
    <property type="entry name" value="MdtK-like"/>
</dbReference>
<dbReference type="KEGG" id="sbr:SY1_19260"/>
<feature type="transmembrane region" description="Helical" evidence="7">
    <location>
        <begin position="203"/>
        <end position="226"/>
    </location>
</feature>
<feature type="transmembrane region" description="Helical" evidence="7">
    <location>
        <begin position="67"/>
        <end position="91"/>
    </location>
</feature>
<feature type="transmembrane region" description="Helical" evidence="7">
    <location>
        <begin position="398"/>
        <end position="418"/>
    </location>
</feature>
<dbReference type="GO" id="GO:0015297">
    <property type="term" value="F:antiporter activity"/>
    <property type="evidence" value="ECO:0007669"/>
    <property type="project" value="InterPro"/>
</dbReference>
<dbReference type="InterPro" id="IPR002528">
    <property type="entry name" value="MATE_fam"/>
</dbReference>
<evidence type="ECO:0000313" key="9">
    <source>
        <dbReference type="Proteomes" id="UP000008957"/>
    </source>
</evidence>
<keyword evidence="5 7" id="KW-1133">Transmembrane helix</keyword>
<dbReference type="EMBL" id="FP929056">
    <property type="protein sequence ID" value="CBL28759.1"/>
    <property type="molecule type" value="Genomic_DNA"/>
</dbReference>
<evidence type="ECO:0000313" key="8">
    <source>
        <dbReference type="EMBL" id="CBL28759.1"/>
    </source>
</evidence>
<evidence type="ECO:0000256" key="7">
    <source>
        <dbReference type="SAM" id="Phobius"/>
    </source>
</evidence>
<accession>A0AB94IYJ4</accession>
<keyword evidence="3" id="KW-1003">Cell membrane</keyword>
<evidence type="ECO:0000256" key="6">
    <source>
        <dbReference type="ARBA" id="ARBA00023136"/>
    </source>
</evidence>
<sequence length="460" mass="50304">MAERAGKSKKSNQIDMLHGSLWDKIVLFALPLAASTILQQMFNSADVAVVGRFDSSQAMAAVGSNGAVINVLVNLFVGVSVGANMLIANYIGQGEREKVRQAVHTSVLIALISGLFLAVAGLVLSRPVLRMLSTPPDVLELAVTYLEIYFMGMPFIMLYNFGSAVLRSKGDSRRPFWFLVVGGVVNVILNLVLVIAFRMGVTGVAIATVISNVISAWMVLSCLMREPDPFAFSWREMSLKGGHTRRILKIGVPVGLQGVVFSLSNVFIQAGINSFGASASAGSAAALNFEYFAYFIISAFAQASMTFTSQNYGAGDEGRCRRIYTISMSWGIGLTALTCAAFSFWSEPLMRFYTVDAAVMTFAMARLFRAAVLEFLVGFYEIPGAALRGLGYSMTPTVITLMGSCVFRIFWLLTVFQWNRSFEMLMNVYAVSWVLMSVATIVAYYRLRPRAFSRRALGSF</sequence>
<dbReference type="GO" id="GO:0042910">
    <property type="term" value="F:xenobiotic transmembrane transporter activity"/>
    <property type="evidence" value="ECO:0007669"/>
    <property type="project" value="InterPro"/>
</dbReference>
<feature type="transmembrane region" description="Helical" evidence="7">
    <location>
        <begin position="21"/>
        <end position="42"/>
    </location>
</feature>
<reference evidence="9" key="1">
    <citation type="submission" date="2010-03" db="EMBL/GenBank/DDBJ databases">
        <title>The genome sequence of Synergistetes sp. SGP1.</title>
        <authorList>
            <consortium name="metaHIT consortium -- http://www.metahit.eu/"/>
            <person name="Pajon A."/>
            <person name="Turner K."/>
            <person name="Parkhill J."/>
            <person name="Wade W."/>
            <person name="Vartoukian S."/>
        </authorList>
    </citation>
    <scope>NUCLEOTIDE SEQUENCE [LARGE SCALE GENOMIC DNA]</scope>
    <source>
        <strain evidence="9">SGP1</strain>
    </source>
</reference>
<keyword evidence="4 7" id="KW-0812">Transmembrane</keyword>
<dbReference type="PANTHER" id="PTHR43549">
    <property type="entry name" value="MULTIDRUG RESISTANCE PROTEIN YPNP-RELATED"/>
    <property type="match status" value="1"/>
</dbReference>
<dbReference type="RefSeq" id="WP_015556906.1">
    <property type="nucleotide sequence ID" value="NC_021038.1"/>
</dbReference>
<feature type="transmembrane region" description="Helical" evidence="7">
    <location>
        <begin position="144"/>
        <end position="164"/>
    </location>
</feature>